<sequence length="541" mass="63263">MDVQSINLDQSKLMQDYRDRKESIYQHFYYDPFQINHFKRRQDYITKQKYQRENLVEILKTQNRKWGMTDQVEKHIDTLLNPNASVVIGGQQTGLLSGPLYTIHKIVSIIIQAKEQQDYLKQPVIPVFWMAGEDHDFLEVDHVYTLAEHELHKTRINDQTPFDVKLPLSKRELPKDTQAFVDRIFASFQETEHTKSVYDLVKQALLSSDTYVDFFACFIQQLFQEDGLILVDAADDNLRRMEKDYFIEIVDHQQEIATSVVSRLQELSKDDYHVSLDVTASDAHLFYHHEGERLLLEVDNSGDFVTKGGEIRFTKESLKEMIESSPEKFSNNVVTRPLMQEFVFPVLSFVGGPGEIAYWAALKDAFVALDLRLPIVTPRLSLTLMKRNHQTLLNDYQIDVKDLINYGTYQDKMNWLKRQTQSPIDETVNEVKKQFTQDHEPLQDLAASIGSDLHDLTKTNLDQIQEQISYIEKRLVQAVKEKNQVTVNHFDTLDLFYRPEGGLQERIWNITYWLNEIGLSLPQELTKLPARWEQDHQLVYL</sequence>
<dbReference type="HAMAP" id="MF_01867">
    <property type="entry name" value="BshC"/>
    <property type="match status" value="1"/>
</dbReference>
<dbReference type="InterPro" id="IPR055399">
    <property type="entry name" value="CC_BshC"/>
</dbReference>
<protein>
    <recommendedName>
        <fullName evidence="2">Putative cysteine ligase BshC</fullName>
        <ecNumber evidence="2">6.-.-.-</ecNumber>
    </recommendedName>
</protein>
<feature type="domain" description="Bacillithiol biosynthesis BshC N-terminal Rossmann-like" evidence="3">
    <location>
        <begin position="1"/>
        <end position="380"/>
    </location>
</feature>
<gene>
    <name evidence="2" type="primary">bshC</name>
    <name evidence="5" type="ORF">J2S77_001154</name>
</gene>
<name>A0ABT9VDZ3_9BACI</name>
<dbReference type="EC" id="6.-.-.-" evidence="2"/>
<dbReference type="Proteomes" id="UP001224359">
    <property type="component" value="Unassembled WGS sequence"/>
</dbReference>
<evidence type="ECO:0000259" key="3">
    <source>
        <dbReference type="Pfam" id="PF10079"/>
    </source>
</evidence>
<dbReference type="EMBL" id="JAUSTQ010000003">
    <property type="protein sequence ID" value="MDQ0159190.1"/>
    <property type="molecule type" value="Genomic_DNA"/>
</dbReference>
<keyword evidence="6" id="KW-1185">Reference proteome</keyword>
<dbReference type="NCBIfam" id="TIGR03998">
    <property type="entry name" value="thiol_BshC"/>
    <property type="match status" value="1"/>
</dbReference>
<dbReference type="Pfam" id="PF24850">
    <property type="entry name" value="CC_BshC"/>
    <property type="match status" value="1"/>
</dbReference>
<organism evidence="5 6">
    <name type="scientific">Alkalibacillus salilacus</name>
    <dbReference type="NCBI Taxonomy" id="284582"/>
    <lineage>
        <taxon>Bacteria</taxon>
        <taxon>Bacillati</taxon>
        <taxon>Bacillota</taxon>
        <taxon>Bacilli</taxon>
        <taxon>Bacillales</taxon>
        <taxon>Bacillaceae</taxon>
        <taxon>Alkalibacillus</taxon>
    </lineage>
</organism>
<dbReference type="InterPro" id="IPR055398">
    <property type="entry name" value="Rossmann-like_BshC"/>
</dbReference>
<dbReference type="PIRSF" id="PIRSF012535">
    <property type="entry name" value="UCP012535"/>
    <property type="match status" value="1"/>
</dbReference>
<keyword evidence="1 2" id="KW-0436">Ligase</keyword>
<evidence type="ECO:0000256" key="2">
    <source>
        <dbReference type="HAMAP-Rule" id="MF_01867"/>
    </source>
</evidence>
<comment type="function">
    <text evidence="2">Involved in bacillithiol (BSH) biosynthesis. May catalyze the last step of the pathway, the addition of cysteine to glucosamine malate (GlcN-Mal) to generate BSH.</text>
</comment>
<dbReference type="Pfam" id="PF10079">
    <property type="entry name" value="Rossmann-like_BshC"/>
    <property type="match status" value="1"/>
</dbReference>
<reference evidence="5 6" key="1">
    <citation type="submission" date="2023-07" db="EMBL/GenBank/DDBJ databases">
        <title>Genomic Encyclopedia of Type Strains, Phase IV (KMG-IV): sequencing the most valuable type-strain genomes for metagenomic binning, comparative biology and taxonomic classification.</title>
        <authorList>
            <person name="Goeker M."/>
        </authorList>
    </citation>
    <scope>NUCLEOTIDE SEQUENCE [LARGE SCALE GENOMIC DNA]</scope>
    <source>
        <strain evidence="5 6">DSM 16460</strain>
    </source>
</reference>
<evidence type="ECO:0000259" key="4">
    <source>
        <dbReference type="Pfam" id="PF24850"/>
    </source>
</evidence>
<proteinExistence type="inferred from homology"/>
<accession>A0ABT9VDZ3</accession>
<comment type="similarity">
    <text evidence="2">Belongs to the BshC family.</text>
</comment>
<comment type="caution">
    <text evidence="5">The sequence shown here is derived from an EMBL/GenBank/DDBJ whole genome shotgun (WGS) entry which is preliminary data.</text>
</comment>
<dbReference type="InterPro" id="IPR011199">
    <property type="entry name" value="Bacillithiol_biosynth_BshC"/>
</dbReference>
<feature type="domain" description="Bacillithiol biosynthesis BshC C-terminal coiled-coil" evidence="4">
    <location>
        <begin position="383"/>
        <end position="541"/>
    </location>
</feature>
<evidence type="ECO:0000313" key="6">
    <source>
        <dbReference type="Proteomes" id="UP001224359"/>
    </source>
</evidence>
<evidence type="ECO:0000313" key="5">
    <source>
        <dbReference type="EMBL" id="MDQ0159190.1"/>
    </source>
</evidence>
<evidence type="ECO:0000256" key="1">
    <source>
        <dbReference type="ARBA" id="ARBA00022598"/>
    </source>
</evidence>